<organism evidence="8 9">
    <name type="scientific">Fusarium albosuccineum</name>
    <dbReference type="NCBI Taxonomy" id="1237068"/>
    <lineage>
        <taxon>Eukaryota</taxon>
        <taxon>Fungi</taxon>
        <taxon>Dikarya</taxon>
        <taxon>Ascomycota</taxon>
        <taxon>Pezizomycotina</taxon>
        <taxon>Sordariomycetes</taxon>
        <taxon>Hypocreomycetidae</taxon>
        <taxon>Hypocreales</taxon>
        <taxon>Nectriaceae</taxon>
        <taxon>Fusarium</taxon>
        <taxon>Fusarium decemcellulare species complex</taxon>
    </lineage>
</organism>
<feature type="compositionally biased region" description="Polar residues" evidence="6">
    <location>
        <begin position="15"/>
        <end position="42"/>
    </location>
</feature>
<dbReference type="PANTHER" id="PTHR31845">
    <property type="entry name" value="FINGER DOMAIN PROTEIN, PUTATIVE-RELATED"/>
    <property type="match status" value="1"/>
</dbReference>
<dbReference type="SUPFAM" id="SSF57701">
    <property type="entry name" value="Zn2/Cys6 DNA-binding domain"/>
    <property type="match status" value="1"/>
</dbReference>
<comment type="subcellular location">
    <subcellularLocation>
        <location evidence="1">Nucleus</location>
    </subcellularLocation>
</comment>
<dbReference type="OrthoDB" id="4060227at2759"/>
<protein>
    <submittedName>
        <fullName evidence="8">Zn 2cys6 transcription factor</fullName>
    </submittedName>
</protein>
<feature type="domain" description="Zn(2)-C6 fungal-type" evidence="7">
    <location>
        <begin position="54"/>
        <end position="85"/>
    </location>
</feature>
<keyword evidence="2" id="KW-0805">Transcription regulation</keyword>
<evidence type="ECO:0000256" key="3">
    <source>
        <dbReference type="ARBA" id="ARBA00023125"/>
    </source>
</evidence>
<dbReference type="PROSITE" id="PS00463">
    <property type="entry name" value="ZN2_CY6_FUNGAL_1"/>
    <property type="match status" value="1"/>
</dbReference>
<dbReference type="InterPro" id="IPR001138">
    <property type="entry name" value="Zn2Cys6_DnaBD"/>
</dbReference>
<gene>
    <name evidence="8" type="ORF">FALBO_4747</name>
</gene>
<dbReference type="SMART" id="SM00066">
    <property type="entry name" value="GAL4"/>
    <property type="match status" value="1"/>
</dbReference>
<keyword evidence="3" id="KW-0238">DNA-binding</keyword>
<name>A0A8H4PAG9_9HYPO</name>
<evidence type="ECO:0000256" key="4">
    <source>
        <dbReference type="ARBA" id="ARBA00023163"/>
    </source>
</evidence>
<dbReference type="GO" id="GO:0000981">
    <property type="term" value="F:DNA-binding transcription factor activity, RNA polymerase II-specific"/>
    <property type="evidence" value="ECO:0007669"/>
    <property type="project" value="InterPro"/>
</dbReference>
<feature type="region of interest" description="Disordered" evidence="6">
    <location>
        <begin position="140"/>
        <end position="167"/>
    </location>
</feature>
<dbReference type="GO" id="GO:0005634">
    <property type="term" value="C:nucleus"/>
    <property type="evidence" value="ECO:0007669"/>
    <property type="project" value="UniProtKB-SubCell"/>
</dbReference>
<dbReference type="Proteomes" id="UP000554235">
    <property type="component" value="Unassembled WGS sequence"/>
</dbReference>
<dbReference type="GO" id="GO:0008270">
    <property type="term" value="F:zinc ion binding"/>
    <property type="evidence" value="ECO:0007669"/>
    <property type="project" value="InterPro"/>
</dbReference>
<dbReference type="Pfam" id="PF00172">
    <property type="entry name" value="Zn_clus"/>
    <property type="match status" value="1"/>
</dbReference>
<accession>A0A8H4PAG9</accession>
<feature type="region of interest" description="Disordered" evidence="6">
    <location>
        <begin position="1"/>
        <end position="42"/>
    </location>
</feature>
<dbReference type="CDD" id="cd00067">
    <property type="entry name" value="GAL4"/>
    <property type="match status" value="1"/>
</dbReference>
<evidence type="ECO:0000313" key="8">
    <source>
        <dbReference type="EMBL" id="KAF4468374.1"/>
    </source>
</evidence>
<evidence type="ECO:0000313" key="9">
    <source>
        <dbReference type="Proteomes" id="UP000554235"/>
    </source>
</evidence>
<evidence type="ECO:0000256" key="6">
    <source>
        <dbReference type="SAM" id="MobiDB-lite"/>
    </source>
</evidence>
<evidence type="ECO:0000256" key="2">
    <source>
        <dbReference type="ARBA" id="ARBA00023015"/>
    </source>
</evidence>
<dbReference type="GO" id="GO:0000976">
    <property type="term" value="F:transcription cis-regulatory region binding"/>
    <property type="evidence" value="ECO:0007669"/>
    <property type="project" value="TreeGrafter"/>
</dbReference>
<dbReference type="EMBL" id="JAADYS010000628">
    <property type="protein sequence ID" value="KAF4468374.1"/>
    <property type="molecule type" value="Genomic_DNA"/>
</dbReference>
<dbReference type="PROSITE" id="PS50048">
    <property type="entry name" value="ZN2_CY6_FUNGAL_2"/>
    <property type="match status" value="1"/>
</dbReference>
<dbReference type="Gene3D" id="4.10.240.10">
    <property type="entry name" value="Zn(2)-C6 fungal-type DNA-binding domain"/>
    <property type="match status" value="1"/>
</dbReference>
<dbReference type="AlphaFoldDB" id="A0A8H4PAG9"/>
<evidence type="ECO:0000256" key="5">
    <source>
        <dbReference type="ARBA" id="ARBA00023242"/>
    </source>
</evidence>
<comment type="caution">
    <text evidence="8">The sequence shown here is derived from an EMBL/GenBank/DDBJ whole genome shotgun (WGS) entry which is preliminary data.</text>
</comment>
<keyword evidence="5" id="KW-0539">Nucleus</keyword>
<dbReference type="InterPro" id="IPR051089">
    <property type="entry name" value="prtT"/>
</dbReference>
<dbReference type="PANTHER" id="PTHR31845:SF19">
    <property type="entry name" value="TRANSCRIPTION FACTOR DOMAIN-CONTAINING PROTEIN"/>
    <property type="match status" value="1"/>
</dbReference>
<keyword evidence="4" id="KW-0804">Transcription</keyword>
<reference evidence="8 9" key="1">
    <citation type="submission" date="2020-01" db="EMBL/GenBank/DDBJ databases">
        <title>Identification and distribution of gene clusters putatively required for synthesis of sphingolipid metabolism inhibitors in phylogenetically diverse species of the filamentous fungus Fusarium.</title>
        <authorList>
            <person name="Kim H.-S."/>
            <person name="Busman M."/>
            <person name="Brown D.W."/>
            <person name="Divon H."/>
            <person name="Uhlig S."/>
            <person name="Proctor R.H."/>
        </authorList>
    </citation>
    <scope>NUCLEOTIDE SEQUENCE [LARGE SCALE GENOMIC DNA]</scope>
    <source>
        <strain evidence="8 9">NRRL 20459</strain>
    </source>
</reference>
<dbReference type="InterPro" id="IPR036864">
    <property type="entry name" value="Zn2-C6_fun-type_DNA-bd_sf"/>
</dbReference>
<evidence type="ECO:0000256" key="1">
    <source>
        <dbReference type="ARBA" id="ARBA00004123"/>
    </source>
</evidence>
<keyword evidence="9" id="KW-1185">Reference proteome</keyword>
<evidence type="ECO:0000259" key="7">
    <source>
        <dbReference type="PROSITE" id="PS50048"/>
    </source>
</evidence>
<sequence>MSKRTWTEANLGDGASTQSPTHAARTLSTSHPGSSYSNNTIGQGLPVVSRKVKACTSCRKQKVRCYMDDGPPCKRCVEKGLSCVLNKSLQTLISERLPQTDALVQDLEMVCSSVQHILRTLNLPDLGPLQSTKNIIHTPVSASQGDQDDAGPSCDNSPKLSPEHERDLPKVPIESVYHLTKLSALRSPDFVEDTNNERQPGSSTTNDFIAQGLVSLQDAERLYGFYLSRLDDYIYGVGGRYTSLSIVRQKSPILTASILTVAAMHDPKSNSIYPICQKEFRRLTTDLIFDRHIDRDHLRALCIASYWLNDASWMLAGVASRRAATLNIAAHFSRLEKESNEDAADFVRICNNWRPAFGRQVALLTIIHKIRELFGADADQPIPVVFLTQINNFSRQLDQWVGHWTSTFPEYQENFGTFPRKGALFHFQFAKLYLFSHIFRGLGDSEIPMAFMDAAHGATAAATSIINMIITEPDVRVALVGLPCYLQSMIGFACMFLAKLNIIHGDKMIQRRVVIDLISRLIEVYRMTPVGKWHLVHLLPKGLDRIVAMLQQPRSARPNDVFGSQTADGEIGPAVQLTDLD</sequence>
<proteinExistence type="predicted"/>